<dbReference type="Proteomes" id="UP000594454">
    <property type="component" value="Chromosome 7"/>
</dbReference>
<dbReference type="PANTHER" id="PTHR15545:SF8">
    <property type="entry name" value="SLO-INTERACTING PROTEIN 1"/>
    <property type="match status" value="1"/>
</dbReference>
<feature type="compositionally biased region" description="Polar residues" evidence="2">
    <location>
        <begin position="879"/>
        <end position="890"/>
    </location>
</feature>
<feature type="region of interest" description="Disordered" evidence="2">
    <location>
        <begin position="434"/>
        <end position="465"/>
    </location>
</feature>
<feature type="compositionally biased region" description="Low complexity" evidence="2">
    <location>
        <begin position="559"/>
        <end position="570"/>
    </location>
</feature>
<evidence type="ECO:0000256" key="1">
    <source>
        <dbReference type="SAM" id="Coils"/>
    </source>
</evidence>
<dbReference type="InterPro" id="IPR051971">
    <property type="entry name" value="E3_ubiquitin-PDZ_ligase"/>
</dbReference>
<feature type="region of interest" description="Disordered" evidence="2">
    <location>
        <begin position="550"/>
        <end position="608"/>
    </location>
</feature>
<keyword evidence="5" id="KW-1185">Reference proteome</keyword>
<name>A0A7R8V7H0_HERIL</name>
<feature type="compositionally biased region" description="Low complexity" evidence="2">
    <location>
        <begin position="118"/>
        <end position="132"/>
    </location>
</feature>
<dbReference type="AlphaFoldDB" id="A0A7R8V7H0"/>
<dbReference type="InParanoid" id="A0A7R8V7H0"/>
<dbReference type="FunCoup" id="A0A7R8V7H0">
    <property type="interactions" value="16"/>
</dbReference>
<dbReference type="OMA" id="VWSETEH"/>
<dbReference type="Gene3D" id="2.30.42.10">
    <property type="match status" value="1"/>
</dbReference>
<feature type="coiled-coil region" evidence="1">
    <location>
        <begin position="355"/>
        <end position="382"/>
    </location>
</feature>
<evidence type="ECO:0000313" key="5">
    <source>
        <dbReference type="Proteomes" id="UP000594454"/>
    </source>
</evidence>
<evidence type="ECO:0000313" key="4">
    <source>
        <dbReference type="EMBL" id="CAD7094124.1"/>
    </source>
</evidence>
<dbReference type="PANTHER" id="PTHR15545">
    <property type="entry name" value="PDZ DOMAIN CONTAINING RING FINGER PROTEIN 3, 4"/>
    <property type="match status" value="1"/>
</dbReference>
<sequence>MADIKFIVLKINGIDISEMPHSDAVQMFLKASEPMNLEVRRPISDDLNKFHISNGYFSPFTCVISPSLTLSPPSTSPQQQYSPKVDNFESKNENKLPLDDEAGNGGGDDVAEDIVKDSPTSGTVTGSPSSGSIGEKSFVSTGIQTDTIIAEYIFSDASVDDQSNEHIFEEGLPPEIDIEEVTLQKSASHEKLGLTVSYSSGSDDTDTCTEVYISDIIPNSVAARDGRLRQGDQILQVNGRDVSGKEDTETLIAENKNAVTFLVSRYLYIDDDLHTSYDDYDNDIAQQTYQNCLSPTKVRNNGFSIIGDLRSSSEQTNSNTSRSSSSHKSNIEATEIGGVNAKDNKAKIAIDPLDHVNIEAHLESVNQELAQLTSRMENSMMLHNSISGHSWKYNKATSSSAIMASSSLPKVGQNLNIYRTPIDNVAKSTSSTIADNTLDTKPPKTTPTVSTRKLTNPRSNCNKKPIESDTEHIYETIPEDIESEPFYCLPYEAIEQNLVEQWLEMQHCQQQILLRQQQLNDVETPAKTPGIRGGSKKDRSGLLLQQIKAISNNMRFQPSSSSKTMKSNSSGEDHENSSSAYNTGGSCNSNNHLAPEMNSNEEGGGVCDKTGYQRATAALHIPPGSQPSVQQQCPDDCAGTYIQDINDNCEECQRQKKDKVSSSPKHELAQQKSPQKLQRLLASKQQCPLAIPIIHSALQQRVADQTLAKSPEISADTMYTNMANLKRTMLLQQKLFRQTLIRQNAALGQASHASVAEGAKISPPTDRLPFNAPNLSQYHFVSSQEVSAIQTKQTTCEEPPMVWKVKRRQDGTRYIVRRPARNRILRERAIRLTTERNDQTTEDDTISEIKTGRYWTREERKKHIERAKERRQRQQQQQLSFNRCENADNTLPSGALATATIGRKQQGRIIGGQQSLISTPGATSQNRCPTLTTVQTLDCPITHKKSLKKKKKDENPTTVVGESNNKMVGLLSVTTV</sequence>
<dbReference type="CDD" id="cd06716">
    <property type="entry name" value="PDZ2-PDZRN4-like"/>
    <property type="match status" value="1"/>
</dbReference>
<feature type="region of interest" description="Disordered" evidence="2">
    <location>
        <begin position="865"/>
        <end position="890"/>
    </location>
</feature>
<feature type="compositionally biased region" description="Low complexity" evidence="2">
    <location>
        <begin position="310"/>
        <end position="326"/>
    </location>
</feature>
<dbReference type="EMBL" id="LR899015">
    <property type="protein sequence ID" value="CAD7094124.1"/>
    <property type="molecule type" value="Genomic_DNA"/>
</dbReference>
<dbReference type="OrthoDB" id="6270329at2759"/>
<reference evidence="4 5" key="1">
    <citation type="submission" date="2020-11" db="EMBL/GenBank/DDBJ databases">
        <authorList>
            <person name="Wallbank WR R."/>
            <person name="Pardo Diaz C."/>
            <person name="Kozak K."/>
            <person name="Martin S."/>
            <person name="Jiggins C."/>
            <person name="Moest M."/>
            <person name="Warren A I."/>
            <person name="Generalovic N T."/>
            <person name="Byers J.R.P. K."/>
            <person name="Montejo-Kovacevich G."/>
            <person name="Yen C E."/>
        </authorList>
    </citation>
    <scope>NUCLEOTIDE SEQUENCE [LARGE SCALE GENOMIC DNA]</scope>
</reference>
<protein>
    <recommendedName>
        <fullName evidence="3">PDZ domain-containing protein</fullName>
    </recommendedName>
</protein>
<feature type="domain" description="PDZ" evidence="3">
    <location>
        <begin position="180"/>
        <end position="267"/>
    </location>
</feature>
<feature type="compositionally biased region" description="Polar residues" evidence="2">
    <location>
        <begin position="577"/>
        <end position="601"/>
    </location>
</feature>
<organism evidence="4 5">
    <name type="scientific">Hermetia illucens</name>
    <name type="common">Black soldier fly</name>
    <dbReference type="NCBI Taxonomy" id="343691"/>
    <lineage>
        <taxon>Eukaryota</taxon>
        <taxon>Metazoa</taxon>
        <taxon>Ecdysozoa</taxon>
        <taxon>Arthropoda</taxon>
        <taxon>Hexapoda</taxon>
        <taxon>Insecta</taxon>
        <taxon>Pterygota</taxon>
        <taxon>Neoptera</taxon>
        <taxon>Endopterygota</taxon>
        <taxon>Diptera</taxon>
        <taxon>Brachycera</taxon>
        <taxon>Stratiomyomorpha</taxon>
        <taxon>Stratiomyidae</taxon>
        <taxon>Hermetiinae</taxon>
        <taxon>Hermetia</taxon>
    </lineage>
</organism>
<feature type="compositionally biased region" description="Basic and acidic residues" evidence="2">
    <location>
        <begin position="86"/>
        <end position="98"/>
    </location>
</feature>
<accession>A0A7R8V7H0</accession>
<dbReference type="InterPro" id="IPR001478">
    <property type="entry name" value="PDZ"/>
</dbReference>
<dbReference type="SMART" id="SM00228">
    <property type="entry name" value="PDZ"/>
    <property type="match status" value="1"/>
</dbReference>
<feature type="compositionally biased region" description="Low complexity" evidence="2">
    <location>
        <begin position="71"/>
        <end position="83"/>
    </location>
</feature>
<feature type="region of interest" description="Disordered" evidence="2">
    <location>
        <begin position="308"/>
        <end position="337"/>
    </location>
</feature>
<evidence type="ECO:0000259" key="3">
    <source>
        <dbReference type="PROSITE" id="PS50106"/>
    </source>
</evidence>
<dbReference type="SUPFAM" id="SSF50156">
    <property type="entry name" value="PDZ domain-like"/>
    <property type="match status" value="2"/>
</dbReference>
<dbReference type="PROSITE" id="PS50106">
    <property type="entry name" value="PDZ"/>
    <property type="match status" value="1"/>
</dbReference>
<feature type="compositionally biased region" description="Polar residues" evidence="2">
    <location>
        <begin position="449"/>
        <end position="462"/>
    </location>
</feature>
<gene>
    <name evidence="4" type="ORF">HERILL_LOCUS16352</name>
</gene>
<evidence type="ECO:0000256" key="2">
    <source>
        <dbReference type="SAM" id="MobiDB-lite"/>
    </source>
</evidence>
<dbReference type="InterPro" id="IPR036034">
    <property type="entry name" value="PDZ_sf"/>
</dbReference>
<dbReference type="CDD" id="cd00136">
    <property type="entry name" value="PDZ_canonical"/>
    <property type="match status" value="1"/>
</dbReference>
<proteinExistence type="predicted"/>
<keyword evidence="1" id="KW-0175">Coiled coil</keyword>
<dbReference type="Pfam" id="PF00595">
    <property type="entry name" value="PDZ"/>
    <property type="match status" value="1"/>
</dbReference>
<feature type="region of interest" description="Disordered" evidence="2">
    <location>
        <begin position="71"/>
        <end position="137"/>
    </location>
</feature>